<feature type="transmembrane region" description="Helical" evidence="7">
    <location>
        <begin position="385"/>
        <end position="404"/>
    </location>
</feature>
<dbReference type="AlphaFoldDB" id="A0A6A8M8R2"/>
<feature type="transmembrane region" description="Helical" evidence="7">
    <location>
        <begin position="357"/>
        <end position="379"/>
    </location>
</feature>
<dbReference type="EMBL" id="VUNB01000004">
    <property type="protein sequence ID" value="MST69110.1"/>
    <property type="molecule type" value="Genomic_DNA"/>
</dbReference>
<organism evidence="9">
    <name type="scientific">Baileyella intestinalis</name>
    <dbReference type="NCBI Taxonomy" id="2606709"/>
    <lineage>
        <taxon>Bacteria</taxon>
        <taxon>Bacillati</taxon>
        <taxon>Bacillota</taxon>
        <taxon>Clostridia</taxon>
        <taxon>Peptostreptococcales</taxon>
        <taxon>Anaerovoracaceae</taxon>
        <taxon>Baileyella</taxon>
    </lineage>
</organism>
<evidence type="ECO:0000256" key="3">
    <source>
        <dbReference type="ARBA" id="ARBA00022475"/>
    </source>
</evidence>
<feature type="transmembrane region" description="Helical" evidence="7">
    <location>
        <begin position="192"/>
        <end position="210"/>
    </location>
</feature>
<keyword evidence="5 7" id="KW-1133">Transmembrane helix</keyword>
<comment type="caution">
    <text evidence="9">The sequence shown here is derived from an EMBL/GenBank/DDBJ whole genome shotgun (WGS) entry which is preliminary data.</text>
</comment>
<dbReference type="InterPro" id="IPR020846">
    <property type="entry name" value="MFS_dom"/>
</dbReference>
<comment type="subcellular location">
    <subcellularLocation>
        <location evidence="1">Cell membrane</location>
        <topology evidence="1">Multi-pass membrane protein</topology>
    </subcellularLocation>
</comment>
<dbReference type="InterPro" id="IPR036259">
    <property type="entry name" value="MFS_trans_sf"/>
</dbReference>
<proteinExistence type="predicted"/>
<evidence type="ECO:0000259" key="8">
    <source>
        <dbReference type="PROSITE" id="PS50850"/>
    </source>
</evidence>
<gene>
    <name evidence="9" type="ORF">FYJ66_05830</name>
</gene>
<dbReference type="GO" id="GO:0005886">
    <property type="term" value="C:plasma membrane"/>
    <property type="evidence" value="ECO:0007669"/>
    <property type="project" value="UniProtKB-SubCell"/>
</dbReference>
<feature type="transmembrane region" description="Helical" evidence="7">
    <location>
        <begin position="51"/>
        <end position="69"/>
    </location>
</feature>
<evidence type="ECO:0000256" key="4">
    <source>
        <dbReference type="ARBA" id="ARBA00022692"/>
    </source>
</evidence>
<name>A0A6A8M8R2_9FIRM</name>
<feature type="transmembrane region" description="Helical" evidence="7">
    <location>
        <begin position="21"/>
        <end position="39"/>
    </location>
</feature>
<keyword evidence="3" id="KW-1003">Cell membrane</keyword>
<dbReference type="PROSITE" id="PS50850">
    <property type="entry name" value="MFS"/>
    <property type="match status" value="1"/>
</dbReference>
<keyword evidence="4 7" id="KW-0812">Transmembrane</keyword>
<evidence type="ECO:0000256" key="1">
    <source>
        <dbReference type="ARBA" id="ARBA00004651"/>
    </source>
</evidence>
<dbReference type="CDD" id="cd17370">
    <property type="entry name" value="MFS_MJ1317_like"/>
    <property type="match status" value="1"/>
</dbReference>
<dbReference type="InterPro" id="IPR052425">
    <property type="entry name" value="Uncharacterized_MFS-type"/>
</dbReference>
<keyword evidence="6 7" id="KW-0472">Membrane</keyword>
<dbReference type="RefSeq" id="WP_154572578.1">
    <property type="nucleotide sequence ID" value="NZ_VUNB01000004.1"/>
</dbReference>
<feature type="domain" description="Major facilitator superfamily (MFS) profile" evidence="8">
    <location>
        <begin position="229"/>
        <end position="415"/>
    </location>
</feature>
<feature type="transmembrane region" description="Helical" evidence="7">
    <location>
        <begin position="269"/>
        <end position="292"/>
    </location>
</feature>
<dbReference type="PANTHER" id="PTHR42688:SF1">
    <property type="entry name" value="BLR5212 PROTEIN"/>
    <property type="match status" value="1"/>
</dbReference>
<dbReference type="InterPro" id="IPR011701">
    <property type="entry name" value="MFS"/>
</dbReference>
<protein>
    <submittedName>
        <fullName evidence="9">MFS transporter</fullName>
    </submittedName>
</protein>
<dbReference type="GO" id="GO:0022857">
    <property type="term" value="F:transmembrane transporter activity"/>
    <property type="evidence" value="ECO:0007669"/>
    <property type="project" value="InterPro"/>
</dbReference>
<evidence type="ECO:0000256" key="7">
    <source>
        <dbReference type="SAM" id="Phobius"/>
    </source>
</evidence>
<evidence type="ECO:0000313" key="9">
    <source>
        <dbReference type="EMBL" id="MST69110.1"/>
    </source>
</evidence>
<accession>A0A6A8M8R2</accession>
<dbReference type="SUPFAM" id="SSF103473">
    <property type="entry name" value="MFS general substrate transporter"/>
    <property type="match status" value="1"/>
</dbReference>
<keyword evidence="2" id="KW-0813">Transport</keyword>
<sequence length="415" mass="45073">MKKSSEKKHFDLSKITGPGNSGALAFITLMGIVSLFSDMTHEGARSILGEYLNLLGASGAAIGFVSGLGELLGYGLRLLSGFVADKSKKYWTFVILGYTVQMAAIPLLALAPDNGWIVACGLVIMERTGKAIKKPAKNTLVSFASAEIGQGKGFAWQEFLDQLGAFAGPLILYVISRINGGGEELKTCRESFLFLGIPGAITIGLILWAWHRYPHPEEFDKEPEVKEKFQIRKDFALYLIAICLFAFGFIDFPLITLQGARSGAFSLSALSLMYALAMAADAVSALVFGWLYDKAGLKSLMISTFLSAFFPLLIFSGSSRPLMIAGIILWGVGMGAQESIMKAAVAGIVPKSMRSTGFGIFETGFGIAWFLGSWITGYFYDHNLYLMIFISVASQGMAILFYYLSIKVIRNSQNN</sequence>
<reference evidence="9" key="1">
    <citation type="submission" date="2019-09" db="EMBL/GenBank/DDBJ databases">
        <title>In-depth cultivation of the pig gut microbiome towards novel bacterial diversity and tailored functional studies.</title>
        <authorList>
            <person name="Wylensek D."/>
            <person name="Hitch T.C.A."/>
            <person name="Clavel T."/>
        </authorList>
    </citation>
    <scope>NUCLEOTIDE SEQUENCE</scope>
    <source>
        <strain evidence="9">RF-744-FAT-WT-3</strain>
    </source>
</reference>
<dbReference type="PANTHER" id="PTHR42688">
    <property type="entry name" value="CONSERVED PROTEIN"/>
    <property type="match status" value="1"/>
</dbReference>
<feature type="transmembrane region" description="Helical" evidence="7">
    <location>
        <begin position="312"/>
        <end position="336"/>
    </location>
</feature>
<dbReference type="Pfam" id="PF07690">
    <property type="entry name" value="MFS_1"/>
    <property type="match status" value="2"/>
</dbReference>
<evidence type="ECO:0000256" key="5">
    <source>
        <dbReference type="ARBA" id="ARBA00022989"/>
    </source>
</evidence>
<evidence type="ECO:0000256" key="6">
    <source>
        <dbReference type="ARBA" id="ARBA00023136"/>
    </source>
</evidence>
<feature type="transmembrane region" description="Helical" evidence="7">
    <location>
        <begin position="235"/>
        <end position="257"/>
    </location>
</feature>
<dbReference type="Gene3D" id="1.20.1250.20">
    <property type="entry name" value="MFS general substrate transporter like domains"/>
    <property type="match status" value="1"/>
</dbReference>
<evidence type="ECO:0000256" key="2">
    <source>
        <dbReference type="ARBA" id="ARBA00022448"/>
    </source>
</evidence>